<dbReference type="SUPFAM" id="SSF56300">
    <property type="entry name" value="Metallo-dependent phosphatases"/>
    <property type="match status" value="1"/>
</dbReference>
<proteinExistence type="predicted"/>
<dbReference type="Proteomes" id="UP000050668">
    <property type="component" value="Unassembled WGS sequence"/>
</dbReference>
<evidence type="ECO:0000313" key="2">
    <source>
        <dbReference type="EMBL" id="KOS69188.1"/>
    </source>
</evidence>
<evidence type="ECO:0000259" key="1">
    <source>
        <dbReference type="Pfam" id="PF00149"/>
    </source>
</evidence>
<dbReference type="InterPro" id="IPR051158">
    <property type="entry name" value="Metallophosphoesterase_sf"/>
</dbReference>
<reference evidence="3" key="1">
    <citation type="submission" date="2015-07" db="EMBL/GenBank/DDBJ databases">
        <title>Fjat-14205 dsm 2895.</title>
        <authorList>
            <person name="Liu B."/>
            <person name="Wang J."/>
            <person name="Zhu Y."/>
            <person name="Liu G."/>
            <person name="Chen Q."/>
            <person name="Chen Z."/>
            <person name="Lan J."/>
            <person name="Che J."/>
            <person name="Ge C."/>
            <person name="Shi H."/>
            <person name="Pan Z."/>
            <person name="Liu X."/>
        </authorList>
    </citation>
    <scope>NUCLEOTIDE SEQUENCE [LARGE SCALE GENOMIC DNA]</scope>
    <source>
        <strain evidence="3">DSM 25560</strain>
    </source>
</reference>
<dbReference type="RefSeq" id="WP_053584050.1">
    <property type="nucleotide sequence ID" value="NZ_LGRV01000003.1"/>
</dbReference>
<feature type="domain" description="Calcineurin-like phosphoesterase" evidence="1">
    <location>
        <begin position="42"/>
        <end position="197"/>
    </location>
</feature>
<protein>
    <submittedName>
        <fullName evidence="2">Serine/threonine protein phosphatase</fullName>
    </submittedName>
</protein>
<dbReference type="InterPro" id="IPR004843">
    <property type="entry name" value="Calcineurin-like_PHP"/>
</dbReference>
<organism evidence="2 3">
    <name type="scientific">Lysinibacillus contaminans</name>
    <dbReference type="NCBI Taxonomy" id="1293441"/>
    <lineage>
        <taxon>Bacteria</taxon>
        <taxon>Bacillati</taxon>
        <taxon>Bacillota</taxon>
        <taxon>Bacilli</taxon>
        <taxon>Bacillales</taxon>
        <taxon>Bacillaceae</taxon>
        <taxon>Lysinibacillus</taxon>
    </lineage>
</organism>
<comment type="caution">
    <text evidence="2">The sequence shown here is derived from an EMBL/GenBank/DDBJ whole genome shotgun (WGS) entry which is preliminary data.</text>
</comment>
<keyword evidence="3" id="KW-1185">Reference proteome</keyword>
<gene>
    <name evidence="2" type="ORF">AEA09_11935</name>
</gene>
<accession>A0ABR5K334</accession>
<dbReference type="Pfam" id="PF00149">
    <property type="entry name" value="Metallophos"/>
    <property type="match status" value="1"/>
</dbReference>
<dbReference type="PANTHER" id="PTHR31302:SF32">
    <property type="entry name" value="PHOSPHOESTERASE"/>
    <property type="match status" value="1"/>
</dbReference>
<evidence type="ECO:0000313" key="3">
    <source>
        <dbReference type="Proteomes" id="UP000050668"/>
    </source>
</evidence>
<dbReference type="Gene3D" id="3.60.21.10">
    <property type="match status" value="1"/>
</dbReference>
<name>A0ABR5K334_9BACI</name>
<sequence length="252" mass="28588">MIYIGLILVIAIAFLLYMWKVANENNVLNHQMQLNGEQEKIRLFFISDTHLRKINRNMIKEIEGSFDAVIIGGDFADRRTPIERIHENLTLLTLLGPTYFVWGNNDREVGEDRLRGILVEHGVHILANDAVLLPEKKNRFWLSAIEDTSTRKYSFEAAFEKIEEEDLVVFISHNPGVFARVRAKFRADLMIGGHLHGGQIRIGPYGVHPNGSYKEREGVMTLVSNGYGTTLLPLRLGAKPQCHIIDINISGK</sequence>
<dbReference type="PANTHER" id="PTHR31302">
    <property type="entry name" value="TRANSMEMBRANE PROTEIN WITH METALLOPHOSPHOESTERASE DOMAIN-RELATED"/>
    <property type="match status" value="1"/>
</dbReference>
<dbReference type="EMBL" id="LGRV01000003">
    <property type="protein sequence ID" value="KOS69188.1"/>
    <property type="molecule type" value="Genomic_DNA"/>
</dbReference>
<dbReference type="InterPro" id="IPR029052">
    <property type="entry name" value="Metallo-depent_PP-like"/>
</dbReference>